<dbReference type="AlphaFoldDB" id="A0A2N2F3P2"/>
<dbReference type="GO" id="GO:0140664">
    <property type="term" value="F:ATP-dependent DNA damage sensor activity"/>
    <property type="evidence" value="ECO:0007669"/>
    <property type="project" value="InterPro"/>
</dbReference>
<reference evidence="7 8" key="1">
    <citation type="journal article" date="2017" name="ISME J.">
        <title>Potential for microbial H2 and metal transformations associated with novel bacteria and archaea in deep terrestrial subsurface sediments.</title>
        <authorList>
            <person name="Hernsdorf A.W."/>
            <person name="Amano Y."/>
            <person name="Miyakawa K."/>
            <person name="Ise K."/>
            <person name="Suzuki Y."/>
            <person name="Anantharaman K."/>
            <person name="Probst A."/>
            <person name="Burstein D."/>
            <person name="Thomas B.C."/>
            <person name="Banfield J.F."/>
        </authorList>
    </citation>
    <scope>NUCLEOTIDE SEQUENCE [LARGE SCALE GENOMIC DNA]</scope>
    <source>
        <strain evidence="7">HGW-Dojkabacteria-1</strain>
    </source>
</reference>
<dbReference type="SMART" id="SM00853">
    <property type="entry name" value="MutL_C"/>
    <property type="match status" value="1"/>
</dbReference>
<dbReference type="SUPFAM" id="SSF118116">
    <property type="entry name" value="DNA mismatch repair protein MutL"/>
    <property type="match status" value="1"/>
</dbReference>
<evidence type="ECO:0000256" key="4">
    <source>
        <dbReference type="HAMAP-Rule" id="MF_00149"/>
    </source>
</evidence>
<dbReference type="Gene3D" id="3.30.1370.100">
    <property type="entry name" value="MutL, C-terminal domain, regulatory subdomain"/>
    <property type="match status" value="1"/>
</dbReference>
<evidence type="ECO:0000313" key="8">
    <source>
        <dbReference type="Proteomes" id="UP000233417"/>
    </source>
</evidence>
<dbReference type="InterPro" id="IPR020568">
    <property type="entry name" value="Ribosomal_Su5_D2-typ_SF"/>
</dbReference>
<dbReference type="SMART" id="SM01340">
    <property type="entry name" value="DNA_mis_repair"/>
    <property type="match status" value="1"/>
</dbReference>
<evidence type="ECO:0000256" key="2">
    <source>
        <dbReference type="ARBA" id="ARBA00022763"/>
    </source>
</evidence>
<dbReference type="PANTHER" id="PTHR10073:SF12">
    <property type="entry name" value="DNA MISMATCH REPAIR PROTEIN MLH1"/>
    <property type="match status" value="1"/>
</dbReference>
<dbReference type="PROSITE" id="PS00058">
    <property type="entry name" value="DNA_MISMATCH_REPAIR_1"/>
    <property type="match status" value="1"/>
</dbReference>
<dbReference type="SUPFAM" id="SSF55874">
    <property type="entry name" value="ATPase domain of HSP90 chaperone/DNA topoisomerase II/histidine kinase"/>
    <property type="match status" value="1"/>
</dbReference>
<comment type="similarity">
    <text evidence="1 4">Belongs to the DNA mismatch repair MutL/HexB family.</text>
</comment>
<dbReference type="CDD" id="cd00782">
    <property type="entry name" value="MutL_Trans"/>
    <property type="match status" value="1"/>
</dbReference>
<name>A0A2N2F3P2_9BACT</name>
<dbReference type="GO" id="GO:0030983">
    <property type="term" value="F:mismatched DNA binding"/>
    <property type="evidence" value="ECO:0007669"/>
    <property type="project" value="InterPro"/>
</dbReference>
<dbReference type="GO" id="GO:0006298">
    <property type="term" value="P:mismatch repair"/>
    <property type="evidence" value="ECO:0007669"/>
    <property type="project" value="UniProtKB-UniRule"/>
</dbReference>
<dbReference type="Gene3D" id="3.30.1540.20">
    <property type="entry name" value="MutL, C-terminal domain, dimerisation subdomain"/>
    <property type="match status" value="1"/>
</dbReference>
<evidence type="ECO:0000256" key="3">
    <source>
        <dbReference type="ARBA" id="ARBA00023204"/>
    </source>
</evidence>
<dbReference type="Pfam" id="PF13589">
    <property type="entry name" value="HATPase_c_3"/>
    <property type="match status" value="1"/>
</dbReference>
<dbReference type="GO" id="GO:0005524">
    <property type="term" value="F:ATP binding"/>
    <property type="evidence" value="ECO:0007669"/>
    <property type="project" value="InterPro"/>
</dbReference>
<dbReference type="GO" id="GO:0016887">
    <property type="term" value="F:ATP hydrolysis activity"/>
    <property type="evidence" value="ECO:0007669"/>
    <property type="project" value="InterPro"/>
</dbReference>
<evidence type="ECO:0000259" key="5">
    <source>
        <dbReference type="SMART" id="SM00853"/>
    </source>
</evidence>
<comment type="caution">
    <text evidence="7">The sequence shown here is derived from an EMBL/GenBank/DDBJ whole genome shotgun (WGS) entry which is preliminary data.</text>
</comment>
<dbReference type="InterPro" id="IPR013507">
    <property type="entry name" value="DNA_mismatch_S5_2-like"/>
</dbReference>
<evidence type="ECO:0000313" key="7">
    <source>
        <dbReference type="EMBL" id="PKN02799.1"/>
    </source>
</evidence>
<dbReference type="Pfam" id="PF08676">
    <property type="entry name" value="MutL_C"/>
    <property type="match status" value="1"/>
</dbReference>
<accession>A0A2N2F3P2</accession>
<dbReference type="NCBIfam" id="TIGR00585">
    <property type="entry name" value="mutl"/>
    <property type="match status" value="1"/>
</dbReference>
<feature type="domain" description="DNA mismatch repair protein S5" evidence="6">
    <location>
        <begin position="218"/>
        <end position="336"/>
    </location>
</feature>
<dbReference type="InterPro" id="IPR042120">
    <property type="entry name" value="MutL_C_dimsub"/>
</dbReference>
<dbReference type="GO" id="GO:0032300">
    <property type="term" value="C:mismatch repair complex"/>
    <property type="evidence" value="ECO:0007669"/>
    <property type="project" value="InterPro"/>
</dbReference>
<dbReference type="CDD" id="cd16926">
    <property type="entry name" value="HATPase_MutL-MLH-PMS-like"/>
    <property type="match status" value="1"/>
</dbReference>
<dbReference type="InterPro" id="IPR042121">
    <property type="entry name" value="MutL_C_regsub"/>
</dbReference>
<dbReference type="InterPro" id="IPR020667">
    <property type="entry name" value="DNA_mismatch_repair_MutL"/>
</dbReference>
<evidence type="ECO:0000259" key="6">
    <source>
        <dbReference type="SMART" id="SM01340"/>
    </source>
</evidence>
<keyword evidence="3 4" id="KW-0234">DNA repair</keyword>
<protein>
    <recommendedName>
        <fullName evidence="4">DNA mismatch repair protein MutL</fullName>
    </recommendedName>
</protein>
<feature type="domain" description="MutL C-terminal dimerisation" evidence="5">
    <location>
        <begin position="411"/>
        <end position="554"/>
    </location>
</feature>
<dbReference type="PANTHER" id="PTHR10073">
    <property type="entry name" value="DNA MISMATCH REPAIR PROTEIN MLH, PMS, MUTL"/>
    <property type="match status" value="1"/>
</dbReference>
<proteinExistence type="inferred from homology"/>
<dbReference type="Proteomes" id="UP000233417">
    <property type="component" value="Unassembled WGS sequence"/>
</dbReference>
<dbReference type="InterPro" id="IPR014790">
    <property type="entry name" value="MutL_C"/>
</dbReference>
<dbReference type="SUPFAM" id="SSF54211">
    <property type="entry name" value="Ribosomal protein S5 domain 2-like"/>
    <property type="match status" value="1"/>
</dbReference>
<comment type="function">
    <text evidence="4">This protein is involved in the repair of mismatches in DNA. It is required for dam-dependent methyl-directed DNA mismatch repair. May act as a 'molecular matchmaker', a protein that promotes the formation of a stable complex between two or more DNA-binding proteins in an ATP-dependent manner without itself being part of a final effector complex.</text>
</comment>
<keyword evidence="2 4" id="KW-0227">DNA damage</keyword>
<sequence length="598" mass="68534">MQERIVLNKLPQELVNQIAAGEVIERPASVVKELIDNSIDANAKKVQIKIVNGGMDLIEVSDDGIGIPKENIGNVFDAHTTSKISSLEDLNNLLTMGFRGEALSTIVAVSKVKLISKYMQEEIANEIFFKDSGEKILRSAAREGGTVVTVENIFGNIPARRKFLKSALTEYKKILEILIPYFLVYPNIHFTLIKDSKIVYDLPAIQNSKPNSVEKERLNTLLKEEYVSRMLKVFFDGGGTRISGFVAHPSDHQKKASNQYIFVNRRPIKDMGISRAVYQGMSRYIPHGEKVSFVLLLDIKPDLVDVNVHPRKEEVRFLNPFRVYSAVEESVRKAVENATSYRIENRDFGVSTIPQSKVYAPRDISFGKSRGSSVQESLLFSKEALSQSSYESNTQIQNFSTQDVTPSSIRNIFQIFNKYIVIEFDEEVLWIVDQHAAAERITFEKLKKNQKVNLELQKLLVPFEIEMSEIEIIGMEELREFFTKIGFEYEIQDNKVYISSAPVEFIKTDFKRFFEEIFSLSDDIRNISKEILRLEEDIYATMACHGSVRSGQLLRREEMIDIYKKLIDCENPYSCPHGRPAVWKMKLSEIDMNFERTY</sequence>
<evidence type="ECO:0000256" key="1">
    <source>
        <dbReference type="ARBA" id="ARBA00006082"/>
    </source>
</evidence>
<dbReference type="EMBL" id="PHAO01000001">
    <property type="protein sequence ID" value="PKN02799.1"/>
    <property type="molecule type" value="Genomic_DNA"/>
</dbReference>
<dbReference type="InterPro" id="IPR036890">
    <property type="entry name" value="HATPase_C_sf"/>
</dbReference>
<dbReference type="Gene3D" id="3.30.565.10">
    <property type="entry name" value="Histidine kinase-like ATPase, C-terminal domain"/>
    <property type="match status" value="1"/>
</dbReference>
<dbReference type="InterPro" id="IPR002099">
    <property type="entry name" value="MutL/Mlh/PMS"/>
</dbReference>
<dbReference type="Pfam" id="PF01119">
    <property type="entry name" value="DNA_mis_repair"/>
    <property type="match status" value="1"/>
</dbReference>
<dbReference type="InterPro" id="IPR037198">
    <property type="entry name" value="MutL_C_sf"/>
</dbReference>
<gene>
    <name evidence="4" type="primary">mutL</name>
    <name evidence="7" type="ORF">CVU76_02105</name>
</gene>
<dbReference type="InterPro" id="IPR014762">
    <property type="entry name" value="DNA_mismatch_repair_CS"/>
</dbReference>
<dbReference type="HAMAP" id="MF_00149">
    <property type="entry name" value="DNA_mis_repair"/>
    <property type="match status" value="1"/>
</dbReference>
<dbReference type="Gene3D" id="3.30.230.10">
    <property type="match status" value="1"/>
</dbReference>
<dbReference type="InterPro" id="IPR038973">
    <property type="entry name" value="MutL/Mlh/Pms-like"/>
</dbReference>
<dbReference type="FunFam" id="3.30.565.10:FF:000003">
    <property type="entry name" value="DNA mismatch repair endonuclease MutL"/>
    <property type="match status" value="1"/>
</dbReference>
<organism evidence="7 8">
    <name type="scientific">Candidatus Dojkabacteria bacterium HGW-Dojkabacteria-1</name>
    <dbReference type="NCBI Taxonomy" id="2013761"/>
    <lineage>
        <taxon>Bacteria</taxon>
        <taxon>Candidatus Dojkabacteria</taxon>
    </lineage>
</organism>
<dbReference type="InterPro" id="IPR014721">
    <property type="entry name" value="Ribsml_uS5_D2-typ_fold_subgr"/>
</dbReference>